<evidence type="ECO:0000256" key="1">
    <source>
        <dbReference type="SAM" id="MobiDB-lite"/>
    </source>
</evidence>
<organism evidence="3 4">
    <name type="scientific">Candidula unifasciata</name>
    <dbReference type="NCBI Taxonomy" id="100452"/>
    <lineage>
        <taxon>Eukaryota</taxon>
        <taxon>Metazoa</taxon>
        <taxon>Spiralia</taxon>
        <taxon>Lophotrochozoa</taxon>
        <taxon>Mollusca</taxon>
        <taxon>Gastropoda</taxon>
        <taxon>Heterobranchia</taxon>
        <taxon>Euthyneura</taxon>
        <taxon>Panpulmonata</taxon>
        <taxon>Eupulmonata</taxon>
        <taxon>Stylommatophora</taxon>
        <taxon>Helicina</taxon>
        <taxon>Helicoidea</taxon>
        <taxon>Geomitridae</taxon>
        <taxon>Candidula</taxon>
    </lineage>
</organism>
<accession>A0A8S4A0E7</accession>
<feature type="chain" id="PRO_5035712508" evidence="2">
    <location>
        <begin position="22"/>
        <end position="103"/>
    </location>
</feature>
<proteinExistence type="predicted"/>
<evidence type="ECO:0000313" key="3">
    <source>
        <dbReference type="EMBL" id="CAG5133928.1"/>
    </source>
</evidence>
<sequence>MRVAYPVSMLIWLLVISNGHGRPIDENEDEDEECLTHGDKNKFTHFKENMKDLIEQFDDAIAEINKYIEYSFEIIKKTLKDHKDHKENKGRKENRVIESTMSS</sequence>
<evidence type="ECO:0000313" key="4">
    <source>
        <dbReference type="Proteomes" id="UP000678393"/>
    </source>
</evidence>
<keyword evidence="2" id="KW-0732">Signal</keyword>
<gene>
    <name evidence="3" type="ORF">CUNI_LOCUS19486</name>
</gene>
<name>A0A8S4A0E7_9EUPU</name>
<protein>
    <submittedName>
        <fullName evidence="3">Uncharacterized protein</fullName>
    </submittedName>
</protein>
<dbReference type="EMBL" id="CAJHNH020006623">
    <property type="protein sequence ID" value="CAG5133928.1"/>
    <property type="molecule type" value="Genomic_DNA"/>
</dbReference>
<feature type="compositionally biased region" description="Basic and acidic residues" evidence="1">
    <location>
        <begin position="82"/>
        <end position="96"/>
    </location>
</feature>
<dbReference type="Proteomes" id="UP000678393">
    <property type="component" value="Unassembled WGS sequence"/>
</dbReference>
<comment type="caution">
    <text evidence="3">The sequence shown here is derived from an EMBL/GenBank/DDBJ whole genome shotgun (WGS) entry which is preliminary data.</text>
</comment>
<reference evidence="3" key="1">
    <citation type="submission" date="2021-04" db="EMBL/GenBank/DDBJ databases">
        <authorList>
            <consortium name="Molecular Ecology Group"/>
        </authorList>
    </citation>
    <scope>NUCLEOTIDE SEQUENCE</scope>
</reference>
<evidence type="ECO:0000256" key="2">
    <source>
        <dbReference type="SAM" id="SignalP"/>
    </source>
</evidence>
<keyword evidence="4" id="KW-1185">Reference proteome</keyword>
<feature type="signal peptide" evidence="2">
    <location>
        <begin position="1"/>
        <end position="21"/>
    </location>
</feature>
<dbReference type="AlphaFoldDB" id="A0A8S4A0E7"/>
<feature type="region of interest" description="Disordered" evidence="1">
    <location>
        <begin position="82"/>
        <end position="103"/>
    </location>
</feature>